<accession>A0A5B7CQQ1</accession>
<reference evidence="2 3" key="1">
    <citation type="submission" date="2019-05" db="EMBL/GenBank/DDBJ databases">
        <title>Another draft genome of Portunus trituberculatus and its Hox gene families provides insights of decapod evolution.</title>
        <authorList>
            <person name="Jeong J.-H."/>
            <person name="Song I."/>
            <person name="Kim S."/>
            <person name="Choi T."/>
            <person name="Kim D."/>
            <person name="Ryu S."/>
            <person name="Kim W."/>
        </authorList>
    </citation>
    <scope>NUCLEOTIDE SEQUENCE [LARGE SCALE GENOMIC DNA]</scope>
    <source>
        <tissue evidence="2">Muscle</tissue>
    </source>
</reference>
<sequence>MSWRKVTTLKNMCKRLLVWVIWRQEVLLGLEGCVLRCGAWTLPAGTSGDEPASVSVLVTSRSWQASPPTSTVTVNAENPLSLTSPYNT</sequence>
<evidence type="ECO:0000256" key="1">
    <source>
        <dbReference type="SAM" id="MobiDB-lite"/>
    </source>
</evidence>
<evidence type="ECO:0000313" key="2">
    <source>
        <dbReference type="EMBL" id="MPC11770.1"/>
    </source>
</evidence>
<dbReference type="EMBL" id="VSRR010000180">
    <property type="protein sequence ID" value="MPC11770.1"/>
    <property type="molecule type" value="Genomic_DNA"/>
</dbReference>
<protein>
    <submittedName>
        <fullName evidence="2">Uncharacterized protein</fullName>
    </submittedName>
</protein>
<comment type="caution">
    <text evidence="2">The sequence shown here is derived from an EMBL/GenBank/DDBJ whole genome shotgun (WGS) entry which is preliminary data.</text>
</comment>
<evidence type="ECO:0000313" key="3">
    <source>
        <dbReference type="Proteomes" id="UP000324222"/>
    </source>
</evidence>
<proteinExistence type="predicted"/>
<dbReference type="AlphaFoldDB" id="A0A5B7CQQ1"/>
<name>A0A5B7CQQ1_PORTR</name>
<dbReference type="Proteomes" id="UP000324222">
    <property type="component" value="Unassembled WGS sequence"/>
</dbReference>
<feature type="region of interest" description="Disordered" evidence="1">
    <location>
        <begin position="65"/>
        <end position="88"/>
    </location>
</feature>
<organism evidence="2 3">
    <name type="scientific">Portunus trituberculatus</name>
    <name type="common">Swimming crab</name>
    <name type="synonym">Neptunus trituberculatus</name>
    <dbReference type="NCBI Taxonomy" id="210409"/>
    <lineage>
        <taxon>Eukaryota</taxon>
        <taxon>Metazoa</taxon>
        <taxon>Ecdysozoa</taxon>
        <taxon>Arthropoda</taxon>
        <taxon>Crustacea</taxon>
        <taxon>Multicrustacea</taxon>
        <taxon>Malacostraca</taxon>
        <taxon>Eumalacostraca</taxon>
        <taxon>Eucarida</taxon>
        <taxon>Decapoda</taxon>
        <taxon>Pleocyemata</taxon>
        <taxon>Brachyura</taxon>
        <taxon>Eubrachyura</taxon>
        <taxon>Portunoidea</taxon>
        <taxon>Portunidae</taxon>
        <taxon>Portuninae</taxon>
        <taxon>Portunus</taxon>
    </lineage>
</organism>
<gene>
    <name evidence="2" type="ORF">E2C01_004445</name>
</gene>
<keyword evidence="3" id="KW-1185">Reference proteome</keyword>